<dbReference type="Pfam" id="PF24178">
    <property type="entry name" value="Subterisin"/>
    <property type="match status" value="1"/>
</dbReference>
<dbReference type="Proteomes" id="UP000011859">
    <property type="component" value="Chromosome"/>
</dbReference>
<dbReference type="NCBIfam" id="NF033522">
    <property type="entry name" value="lasso_benenodin"/>
    <property type="match status" value="1"/>
</dbReference>
<name>M4NDQ9_9GAMM</name>
<dbReference type="HOGENOM" id="CLU_3157160_0_0_6"/>
<sequence>MNTNENIRTNAPEDVIELGIASVETKGEFGVTEGGGQGKPMIPGISEE</sequence>
<evidence type="ECO:0000313" key="3">
    <source>
        <dbReference type="Proteomes" id="UP000011859"/>
    </source>
</evidence>
<gene>
    <name evidence="2" type="ORF">R2APBS1_0432</name>
</gene>
<protein>
    <recommendedName>
        <fullName evidence="4">Benenodin family lasso peptide</fullName>
    </recommendedName>
</protein>
<accession>M4NDQ9</accession>
<evidence type="ECO:0000313" key="2">
    <source>
        <dbReference type="EMBL" id="AGG87603.1"/>
    </source>
</evidence>
<dbReference type="KEGG" id="rhd:R2APBS1_0432"/>
<dbReference type="InterPro" id="IPR049805">
    <property type="entry name" value="Lasso_benenodin"/>
</dbReference>
<dbReference type="STRING" id="666685.R2APBS1_0432"/>
<dbReference type="AlphaFoldDB" id="M4NDQ9"/>
<keyword evidence="3" id="KW-1185">Reference proteome</keyword>
<dbReference type="RefSeq" id="WP_015446677.1">
    <property type="nucleotide sequence ID" value="NC_020541.1"/>
</dbReference>
<evidence type="ECO:0008006" key="4">
    <source>
        <dbReference type="Google" id="ProtNLM"/>
    </source>
</evidence>
<organism evidence="2 3">
    <name type="scientific">Rhodanobacter denitrificans</name>
    <dbReference type="NCBI Taxonomy" id="666685"/>
    <lineage>
        <taxon>Bacteria</taxon>
        <taxon>Pseudomonadati</taxon>
        <taxon>Pseudomonadota</taxon>
        <taxon>Gammaproteobacteria</taxon>
        <taxon>Lysobacterales</taxon>
        <taxon>Rhodanobacteraceae</taxon>
        <taxon>Rhodanobacter</taxon>
    </lineage>
</organism>
<proteinExistence type="predicted"/>
<dbReference type="EMBL" id="CP003470">
    <property type="protein sequence ID" value="AGG87603.1"/>
    <property type="molecule type" value="Genomic_DNA"/>
</dbReference>
<evidence type="ECO:0000256" key="1">
    <source>
        <dbReference type="SAM" id="MobiDB-lite"/>
    </source>
</evidence>
<feature type="region of interest" description="Disordered" evidence="1">
    <location>
        <begin position="28"/>
        <end position="48"/>
    </location>
</feature>
<reference evidence="2 3" key="1">
    <citation type="submission" date="2012-04" db="EMBL/GenBank/DDBJ databases">
        <title>Complete genome of Rhodanobacter sp. 2APBS1.</title>
        <authorList>
            <consortium name="US DOE Joint Genome Institute"/>
            <person name="Huntemann M."/>
            <person name="Wei C.-L."/>
            <person name="Han J."/>
            <person name="Detter J.C."/>
            <person name="Han C."/>
            <person name="Tapia R."/>
            <person name="Munk A.C.C."/>
            <person name="Chen A."/>
            <person name="Krypides N."/>
            <person name="Mavromatis K."/>
            <person name="Markowitz V."/>
            <person name="Szeto E."/>
            <person name="Ivanova N."/>
            <person name="Mikhailova N."/>
            <person name="Ovchinnikova G."/>
            <person name="Pagani I."/>
            <person name="Pati A."/>
            <person name="Goodwin L."/>
            <person name="Peters L."/>
            <person name="Pitluck S."/>
            <person name="Woyke T."/>
            <person name="Prakash O."/>
            <person name="Elkins J."/>
            <person name="Brown S."/>
            <person name="Palumbo A."/>
            <person name="Hemme C."/>
            <person name="Zhou J."/>
            <person name="Watson D."/>
            <person name="Jardine P."/>
            <person name="Kostka J."/>
            <person name="Green S."/>
        </authorList>
    </citation>
    <scope>NUCLEOTIDE SEQUENCE [LARGE SCALE GENOMIC DNA]</scope>
    <source>
        <strain evidence="2 3">2APBS1</strain>
    </source>
</reference>